<gene>
    <name evidence="2" type="ORF">RHODGE_RHODGE_03670</name>
</gene>
<dbReference type="Proteomes" id="UP000289200">
    <property type="component" value="Unassembled WGS sequence"/>
</dbReference>
<comment type="caution">
    <text evidence="2">The sequence shown here is derived from an EMBL/GenBank/DDBJ whole genome shotgun (WGS) entry which is preliminary data.</text>
</comment>
<evidence type="ECO:0000313" key="2">
    <source>
        <dbReference type="EMBL" id="VCU10013.1"/>
    </source>
</evidence>
<reference evidence="3" key="1">
    <citation type="submission" date="2018-10" db="EMBL/GenBank/DDBJ databases">
        <authorList>
            <person name="Peiro R."/>
            <person name="Begona"/>
            <person name="Cbmso G."/>
            <person name="Lopez M."/>
            <person name="Gonzalez S."/>
            <person name="Sacristan E."/>
            <person name="Castillo E."/>
        </authorList>
    </citation>
    <scope>NUCLEOTIDE SEQUENCE [LARGE SCALE GENOMIC DNA]</scope>
</reference>
<organism evidence="2 3">
    <name type="scientific">Rhodoplanes serenus</name>
    <dbReference type="NCBI Taxonomy" id="200615"/>
    <lineage>
        <taxon>Bacteria</taxon>
        <taxon>Pseudomonadati</taxon>
        <taxon>Pseudomonadota</taxon>
        <taxon>Alphaproteobacteria</taxon>
        <taxon>Hyphomicrobiales</taxon>
        <taxon>Nitrobacteraceae</taxon>
        <taxon>Rhodoplanes</taxon>
    </lineage>
</organism>
<dbReference type="EMBL" id="UWOC01000170">
    <property type="protein sequence ID" value="VCU10013.1"/>
    <property type="molecule type" value="Genomic_DNA"/>
</dbReference>
<protein>
    <submittedName>
        <fullName evidence="2">Uncharacterized protein</fullName>
    </submittedName>
</protein>
<evidence type="ECO:0000313" key="3">
    <source>
        <dbReference type="Proteomes" id="UP000289200"/>
    </source>
</evidence>
<accession>A0A3S4B2A2</accession>
<keyword evidence="3" id="KW-1185">Reference proteome</keyword>
<keyword evidence="1" id="KW-0472">Membrane</keyword>
<feature type="transmembrane region" description="Helical" evidence="1">
    <location>
        <begin position="39"/>
        <end position="56"/>
    </location>
</feature>
<proteinExistence type="predicted"/>
<keyword evidence="1" id="KW-0812">Transmembrane</keyword>
<dbReference type="AlphaFoldDB" id="A0A3S4B2A2"/>
<name>A0A3S4B2A2_9BRAD</name>
<keyword evidence="1" id="KW-1133">Transmembrane helix</keyword>
<dbReference type="RefSeq" id="WP_129610572.1">
    <property type="nucleotide sequence ID" value="NZ_UWOC01000170.1"/>
</dbReference>
<sequence>MNPLRWNEQSRMSAALAALCASAVLLSNPDSTGPVSYTLGWALLAASLLLPLYSCVRRS</sequence>
<evidence type="ECO:0000256" key="1">
    <source>
        <dbReference type="SAM" id="Phobius"/>
    </source>
</evidence>